<accession>A0A183SUL5</accession>
<dbReference type="PANTHER" id="PTHR47027:SF26">
    <property type="entry name" value="REVERSE TRANSCRIPTASE DOMAIN-CONTAINING PROTEIN"/>
    <property type="match status" value="1"/>
</dbReference>
<gene>
    <name evidence="1" type="ORF">SSLN_LOCUS7913</name>
</gene>
<dbReference type="Proteomes" id="UP000275846">
    <property type="component" value="Unassembled WGS sequence"/>
</dbReference>
<evidence type="ECO:0000313" key="1">
    <source>
        <dbReference type="EMBL" id="VDL94298.1"/>
    </source>
</evidence>
<dbReference type="STRING" id="70667.A0A183SUL5"/>
<dbReference type="EMBL" id="UYSU01034374">
    <property type="protein sequence ID" value="VDL94298.1"/>
    <property type="molecule type" value="Genomic_DNA"/>
</dbReference>
<sequence length="140" mass="16163">MYKWKGNRQLCDNQRGISLLNIARKIFARILLNNLHGHLEQGMLPKSQSGFRWHRSTTKMIFAASQMQEMLQDIRTHLKTTFVDVMKALDTVYRDGLWQIFGCPERFRHIMRQLHDGMAARVTDNGAVSEAFAVTKGAKN</sequence>
<dbReference type="AlphaFoldDB" id="A0A183SUL5"/>
<evidence type="ECO:0000313" key="2">
    <source>
        <dbReference type="Proteomes" id="UP000275846"/>
    </source>
</evidence>
<reference evidence="3" key="1">
    <citation type="submission" date="2016-06" db="UniProtKB">
        <authorList>
            <consortium name="WormBaseParasite"/>
        </authorList>
    </citation>
    <scope>IDENTIFICATION</scope>
</reference>
<evidence type="ECO:0000313" key="3">
    <source>
        <dbReference type="WBParaSite" id="SSLN_0000821401-mRNA-1"/>
    </source>
</evidence>
<keyword evidence="2" id="KW-1185">Reference proteome</keyword>
<dbReference type="WBParaSite" id="SSLN_0000821401-mRNA-1">
    <property type="protein sequence ID" value="SSLN_0000821401-mRNA-1"/>
    <property type="gene ID" value="SSLN_0000821401"/>
</dbReference>
<name>A0A183SUL5_SCHSO</name>
<organism evidence="3">
    <name type="scientific">Schistocephalus solidus</name>
    <name type="common">Tapeworm</name>
    <dbReference type="NCBI Taxonomy" id="70667"/>
    <lineage>
        <taxon>Eukaryota</taxon>
        <taxon>Metazoa</taxon>
        <taxon>Spiralia</taxon>
        <taxon>Lophotrochozoa</taxon>
        <taxon>Platyhelminthes</taxon>
        <taxon>Cestoda</taxon>
        <taxon>Eucestoda</taxon>
        <taxon>Diphyllobothriidea</taxon>
        <taxon>Diphyllobothriidae</taxon>
        <taxon>Schistocephalus</taxon>
    </lineage>
</organism>
<dbReference type="OrthoDB" id="6155487at2759"/>
<proteinExistence type="predicted"/>
<reference evidence="1 2" key="2">
    <citation type="submission" date="2018-11" db="EMBL/GenBank/DDBJ databases">
        <authorList>
            <consortium name="Pathogen Informatics"/>
        </authorList>
    </citation>
    <scope>NUCLEOTIDE SEQUENCE [LARGE SCALE GENOMIC DNA]</scope>
    <source>
        <strain evidence="1 2">NST_G2</strain>
    </source>
</reference>
<dbReference type="PANTHER" id="PTHR47027">
    <property type="entry name" value="REVERSE TRANSCRIPTASE DOMAIN-CONTAINING PROTEIN"/>
    <property type="match status" value="1"/>
</dbReference>
<protein>
    <submittedName>
        <fullName evidence="3">Reverse transcriptase domain-containing protein</fullName>
    </submittedName>
</protein>